<feature type="domain" description="Ricin B lectin" evidence="2">
    <location>
        <begin position="30"/>
        <end position="87"/>
    </location>
</feature>
<protein>
    <recommendedName>
        <fullName evidence="2">Ricin B lectin domain-containing protein</fullName>
    </recommendedName>
</protein>
<dbReference type="CDD" id="cd00161">
    <property type="entry name" value="beta-trefoil_Ricin-like"/>
    <property type="match status" value="1"/>
</dbReference>
<dbReference type="Gene3D" id="2.80.10.50">
    <property type="match status" value="1"/>
</dbReference>
<dbReference type="SUPFAM" id="SSF50370">
    <property type="entry name" value="Ricin B-like lectins"/>
    <property type="match status" value="1"/>
</dbReference>
<evidence type="ECO:0000313" key="3">
    <source>
        <dbReference type="EMBL" id="GHE13357.1"/>
    </source>
</evidence>
<feature type="region of interest" description="Disordered" evidence="1">
    <location>
        <begin position="1"/>
        <end position="50"/>
    </location>
</feature>
<dbReference type="EMBL" id="BMVG01000040">
    <property type="protein sequence ID" value="GHE13357.1"/>
    <property type="molecule type" value="Genomic_DNA"/>
</dbReference>
<gene>
    <name evidence="3" type="ORF">GCM10010339_80050</name>
</gene>
<evidence type="ECO:0000313" key="4">
    <source>
        <dbReference type="Proteomes" id="UP000655443"/>
    </source>
</evidence>
<accession>A0A918YTJ8</accession>
<dbReference type="InterPro" id="IPR000772">
    <property type="entry name" value="Ricin_B_lectin"/>
</dbReference>
<comment type="caution">
    <text evidence="3">The sequence shown here is derived from an EMBL/GenBank/DDBJ whole genome shotgun (WGS) entry which is preliminary data.</text>
</comment>
<name>A0A918YTJ8_9ACTN</name>
<sequence>MTRGAESWSSSRPGLQTGQPHQRHGRRRLGATGNGAATRQAPWNGGTNQQWTITHRGDGRHTIANRTTGLVLDGDGNVASGSATNQWAYGSSTNLLWTFTTL</sequence>
<dbReference type="AlphaFoldDB" id="A0A918YTJ8"/>
<reference evidence="3" key="1">
    <citation type="journal article" date="2014" name="Int. J. Syst. Evol. Microbiol.">
        <title>Complete genome sequence of Corynebacterium casei LMG S-19264T (=DSM 44701T), isolated from a smear-ripened cheese.</title>
        <authorList>
            <consortium name="US DOE Joint Genome Institute (JGI-PGF)"/>
            <person name="Walter F."/>
            <person name="Albersmeier A."/>
            <person name="Kalinowski J."/>
            <person name="Ruckert C."/>
        </authorList>
    </citation>
    <scope>NUCLEOTIDE SEQUENCE</scope>
    <source>
        <strain evidence="3">JCM 4714</strain>
    </source>
</reference>
<proteinExistence type="predicted"/>
<reference evidence="3" key="2">
    <citation type="submission" date="2020-09" db="EMBL/GenBank/DDBJ databases">
        <authorList>
            <person name="Sun Q."/>
            <person name="Ohkuma M."/>
        </authorList>
    </citation>
    <scope>NUCLEOTIDE SEQUENCE</scope>
    <source>
        <strain evidence="3">JCM 4714</strain>
    </source>
</reference>
<keyword evidence="4" id="KW-1185">Reference proteome</keyword>
<evidence type="ECO:0000259" key="2">
    <source>
        <dbReference type="Pfam" id="PF14200"/>
    </source>
</evidence>
<dbReference type="Pfam" id="PF14200">
    <property type="entry name" value="RicinB_lectin_2"/>
    <property type="match status" value="1"/>
</dbReference>
<evidence type="ECO:0000256" key="1">
    <source>
        <dbReference type="SAM" id="MobiDB-lite"/>
    </source>
</evidence>
<organism evidence="3 4">
    <name type="scientific">Streptomyces alanosinicus</name>
    <dbReference type="NCBI Taxonomy" id="68171"/>
    <lineage>
        <taxon>Bacteria</taxon>
        <taxon>Bacillati</taxon>
        <taxon>Actinomycetota</taxon>
        <taxon>Actinomycetes</taxon>
        <taxon>Kitasatosporales</taxon>
        <taxon>Streptomycetaceae</taxon>
        <taxon>Streptomyces</taxon>
    </lineage>
</organism>
<dbReference type="Proteomes" id="UP000655443">
    <property type="component" value="Unassembled WGS sequence"/>
</dbReference>
<feature type="compositionally biased region" description="Polar residues" evidence="1">
    <location>
        <begin position="7"/>
        <end position="20"/>
    </location>
</feature>
<dbReference type="InterPro" id="IPR035992">
    <property type="entry name" value="Ricin_B-like_lectins"/>
</dbReference>